<evidence type="ECO:0000313" key="2">
    <source>
        <dbReference type="Proteomes" id="UP000270094"/>
    </source>
</evidence>
<dbReference type="AlphaFoldDB" id="A0A3P7IUS5"/>
<protein>
    <submittedName>
        <fullName evidence="1">Uncharacterized protein</fullName>
    </submittedName>
</protein>
<dbReference type="OrthoDB" id="5854880at2759"/>
<organism evidence="1 2">
    <name type="scientific">Strongylus vulgaris</name>
    <name type="common">Blood worm</name>
    <dbReference type="NCBI Taxonomy" id="40348"/>
    <lineage>
        <taxon>Eukaryota</taxon>
        <taxon>Metazoa</taxon>
        <taxon>Ecdysozoa</taxon>
        <taxon>Nematoda</taxon>
        <taxon>Chromadorea</taxon>
        <taxon>Rhabditida</taxon>
        <taxon>Rhabditina</taxon>
        <taxon>Rhabditomorpha</taxon>
        <taxon>Strongyloidea</taxon>
        <taxon>Strongylidae</taxon>
        <taxon>Strongylus</taxon>
    </lineage>
</organism>
<accession>A0A3P7IUS5</accession>
<reference evidence="1 2" key="1">
    <citation type="submission" date="2018-11" db="EMBL/GenBank/DDBJ databases">
        <authorList>
            <consortium name="Pathogen Informatics"/>
        </authorList>
    </citation>
    <scope>NUCLEOTIDE SEQUENCE [LARGE SCALE GENOMIC DNA]</scope>
</reference>
<dbReference type="Proteomes" id="UP000270094">
    <property type="component" value="Unassembled WGS sequence"/>
</dbReference>
<dbReference type="EMBL" id="UYYB01097789">
    <property type="protein sequence ID" value="VDM76810.1"/>
    <property type="molecule type" value="Genomic_DNA"/>
</dbReference>
<proteinExistence type="predicted"/>
<gene>
    <name evidence="1" type="ORF">SVUK_LOCUS11808</name>
</gene>
<name>A0A3P7IUS5_STRVU</name>
<keyword evidence="2" id="KW-1185">Reference proteome</keyword>
<sequence length="132" mass="14717">MDFGPKGQVNDAYGNLMICTYKVRTASTNADLHALLKTAGSINYLVIALKETKSRKTEVRQLSDGTRIIHGEKVPTRKETLNLSSSASENHHYTSLSSSAILQHQKLMTRSYMLFMTIWRKSSAKKTPIGLS</sequence>
<evidence type="ECO:0000313" key="1">
    <source>
        <dbReference type="EMBL" id="VDM76810.1"/>
    </source>
</evidence>